<comment type="caution">
    <text evidence="2">The sequence shown here is derived from an EMBL/GenBank/DDBJ whole genome shotgun (WGS) entry which is preliminary data.</text>
</comment>
<dbReference type="InterPro" id="IPR013658">
    <property type="entry name" value="SGL"/>
</dbReference>
<proteinExistence type="predicted"/>
<dbReference type="PANTHER" id="PTHR47064">
    <property type="entry name" value="PUTATIVE (AFU_ORTHOLOGUE AFUA_1G08990)-RELATED"/>
    <property type="match status" value="1"/>
</dbReference>
<dbReference type="Pfam" id="PF08450">
    <property type="entry name" value="SGL"/>
    <property type="match status" value="1"/>
</dbReference>
<feature type="non-terminal residue" evidence="2">
    <location>
        <position position="245"/>
    </location>
</feature>
<dbReference type="InterPro" id="IPR011042">
    <property type="entry name" value="6-blade_b-propeller_TolB-like"/>
</dbReference>
<dbReference type="PANTHER" id="PTHR47064:SF2">
    <property type="entry name" value="SMP-30_GLUCONOLACTONASE_LRE-LIKE REGION DOMAIN-CONTAINING PROTEIN-RELATED"/>
    <property type="match status" value="1"/>
</dbReference>
<dbReference type="Proteomes" id="UP001357485">
    <property type="component" value="Unassembled WGS sequence"/>
</dbReference>
<dbReference type="SUPFAM" id="SSF63829">
    <property type="entry name" value="Calcium-dependent phosphotriesterase"/>
    <property type="match status" value="1"/>
</dbReference>
<evidence type="ECO:0000259" key="1">
    <source>
        <dbReference type="Pfam" id="PF08450"/>
    </source>
</evidence>
<dbReference type="EMBL" id="JAVRRA010024873">
    <property type="protein sequence ID" value="KAK5127276.1"/>
    <property type="molecule type" value="Genomic_DNA"/>
</dbReference>
<reference evidence="2 3" key="1">
    <citation type="submission" date="2023-08" db="EMBL/GenBank/DDBJ databases">
        <title>Black Yeasts Isolated from many extreme environments.</title>
        <authorList>
            <person name="Coleine C."/>
            <person name="Stajich J.E."/>
            <person name="Selbmann L."/>
        </authorList>
    </citation>
    <scope>NUCLEOTIDE SEQUENCE [LARGE SCALE GENOMIC DNA]</scope>
    <source>
        <strain evidence="2 3">CCFEE 536</strain>
    </source>
</reference>
<keyword evidence="3" id="KW-1185">Reference proteome</keyword>
<accession>A0ABR0KSX4</accession>
<dbReference type="Gene3D" id="2.120.10.30">
    <property type="entry name" value="TolB, C-terminal domain"/>
    <property type="match status" value="1"/>
</dbReference>
<sequence>MANGGVNYQDGALFCAQGDLDTPGSLVYMEAKSPYKAMTLLDNFHGRLFNSPNDVVVHSNRSIWLTDPIYGYEQGFKPEPKLPSQVYRVDPQTGDVRVVADGFGRPNGICFSPDEKTVYTTDTDWIHGDGTVDDTRASTIYAFTVSSISGSQFPTAKRVFAMADTGIPDGIKYDTTGNVYSGCGDGVSVWSAGGVLIGKIRIPGGVANFCFGRRGELFLLNETKFWVVGLRADVQGALLDNKLVD</sequence>
<protein>
    <recommendedName>
        <fullName evidence="1">SMP-30/Gluconolactonase/LRE-like region domain-containing protein</fullName>
    </recommendedName>
</protein>
<feature type="domain" description="SMP-30/Gluconolactonase/LRE-like region" evidence="1">
    <location>
        <begin position="36"/>
        <end position="213"/>
    </location>
</feature>
<dbReference type="InterPro" id="IPR052988">
    <property type="entry name" value="Oryzine_lactonohydrolase"/>
</dbReference>
<evidence type="ECO:0000313" key="3">
    <source>
        <dbReference type="Proteomes" id="UP001357485"/>
    </source>
</evidence>
<organism evidence="2 3">
    <name type="scientific">Cryomyces antarcticus</name>
    <dbReference type="NCBI Taxonomy" id="329879"/>
    <lineage>
        <taxon>Eukaryota</taxon>
        <taxon>Fungi</taxon>
        <taxon>Dikarya</taxon>
        <taxon>Ascomycota</taxon>
        <taxon>Pezizomycotina</taxon>
        <taxon>Dothideomycetes</taxon>
        <taxon>Dothideomycetes incertae sedis</taxon>
        <taxon>Cryomyces</taxon>
    </lineage>
</organism>
<gene>
    <name evidence="2" type="ORF">LTR16_002875</name>
</gene>
<evidence type="ECO:0000313" key="2">
    <source>
        <dbReference type="EMBL" id="KAK5127276.1"/>
    </source>
</evidence>
<name>A0ABR0KSX4_9PEZI</name>